<evidence type="ECO:0000256" key="1">
    <source>
        <dbReference type="SAM" id="MobiDB-lite"/>
    </source>
</evidence>
<accession>A0A485LUN9</accession>
<sequence>MEYKLRILREAQDCREQHQLGAMLRREGLYHSNLATWRKQVEKGTIDALSSKKRGPKARRPDPSARRIAEQEKEILKLRSNLRKAELIIEAQKKMAELFQSYLDPKGGENS</sequence>
<evidence type="ECO:0000313" key="2">
    <source>
        <dbReference type="EMBL" id="VFU11809.1"/>
    </source>
</evidence>
<protein>
    <submittedName>
        <fullName evidence="2">Transposase</fullName>
    </submittedName>
</protein>
<reference evidence="2" key="1">
    <citation type="submission" date="2019-03" db="EMBL/GenBank/DDBJ databases">
        <authorList>
            <person name="Hao L."/>
        </authorList>
    </citation>
    <scope>NUCLEOTIDE SEQUENCE</scope>
</reference>
<organism evidence="2">
    <name type="scientific">anaerobic digester metagenome</name>
    <dbReference type="NCBI Taxonomy" id="1263854"/>
    <lineage>
        <taxon>unclassified sequences</taxon>
        <taxon>metagenomes</taxon>
        <taxon>ecological metagenomes</taxon>
    </lineage>
</organism>
<feature type="compositionally biased region" description="Basic and acidic residues" evidence="1">
    <location>
        <begin position="59"/>
        <end position="68"/>
    </location>
</feature>
<feature type="region of interest" description="Disordered" evidence="1">
    <location>
        <begin position="45"/>
        <end position="68"/>
    </location>
</feature>
<gene>
    <name evidence="2" type="ORF">SCFA_1150006</name>
</gene>
<name>A0A485LUN9_9ZZZZ</name>
<dbReference type="EMBL" id="CAADRM010000019">
    <property type="protein sequence ID" value="VFU11809.1"/>
    <property type="molecule type" value="Genomic_DNA"/>
</dbReference>
<dbReference type="AlphaFoldDB" id="A0A485LUN9"/>
<proteinExistence type="predicted"/>